<dbReference type="RefSeq" id="WP_114830557.1">
    <property type="nucleotide sequence ID" value="NZ_QQTO01000012.1"/>
</dbReference>
<dbReference type="GO" id="GO:0046872">
    <property type="term" value="F:metal ion binding"/>
    <property type="evidence" value="ECO:0007669"/>
    <property type="project" value="UniProtKB-KW"/>
</dbReference>
<dbReference type="InterPro" id="IPR009050">
    <property type="entry name" value="Globin-like_sf"/>
</dbReference>
<evidence type="ECO:0000256" key="2">
    <source>
        <dbReference type="ARBA" id="ARBA00022621"/>
    </source>
</evidence>
<feature type="domain" description="Globin" evidence="6">
    <location>
        <begin position="1"/>
        <end position="134"/>
    </location>
</feature>
<keyword evidence="7" id="KW-0675">Receptor</keyword>
<evidence type="ECO:0000256" key="4">
    <source>
        <dbReference type="ARBA" id="ARBA00023004"/>
    </source>
</evidence>
<dbReference type="PROSITE" id="PS01033">
    <property type="entry name" value="GLOBIN"/>
    <property type="match status" value="1"/>
</dbReference>
<keyword evidence="8" id="KW-1185">Reference proteome</keyword>
<evidence type="ECO:0000259" key="6">
    <source>
        <dbReference type="PROSITE" id="PS01033"/>
    </source>
</evidence>
<dbReference type="GO" id="GO:0071500">
    <property type="term" value="P:cellular response to nitrosative stress"/>
    <property type="evidence" value="ECO:0007669"/>
    <property type="project" value="TreeGrafter"/>
</dbReference>
<dbReference type="AlphaFoldDB" id="A0A370L3F3"/>
<evidence type="ECO:0000313" key="7">
    <source>
        <dbReference type="EMBL" id="RDJ22946.1"/>
    </source>
</evidence>
<keyword evidence="4" id="KW-0408">Iron</keyword>
<evidence type="ECO:0000256" key="3">
    <source>
        <dbReference type="ARBA" id="ARBA00022723"/>
    </source>
</evidence>
<comment type="caution">
    <text evidence="7">The sequence shown here is derived from an EMBL/GenBank/DDBJ whole genome shotgun (WGS) entry which is preliminary data.</text>
</comment>
<dbReference type="PANTHER" id="PTHR43396">
    <property type="entry name" value="FLAVOHEMOPROTEIN"/>
    <property type="match status" value="1"/>
</dbReference>
<dbReference type="GO" id="GO:0005344">
    <property type="term" value="F:oxygen carrier activity"/>
    <property type="evidence" value="ECO:0007669"/>
    <property type="project" value="UniProtKB-KW"/>
</dbReference>
<dbReference type="Proteomes" id="UP000255207">
    <property type="component" value="Unassembled WGS sequence"/>
</dbReference>
<dbReference type="GO" id="GO:0071949">
    <property type="term" value="F:FAD binding"/>
    <property type="evidence" value="ECO:0007669"/>
    <property type="project" value="TreeGrafter"/>
</dbReference>
<comment type="similarity">
    <text evidence="5">Belongs to the globin family.</text>
</comment>
<proteinExistence type="inferred from homology"/>
<accession>A0A370L3F3</accession>
<protein>
    <submittedName>
        <fullName evidence="7">Hemin receptor</fullName>
    </submittedName>
</protein>
<organism evidence="7 8">
    <name type="scientific">Bosea caraganae</name>
    <dbReference type="NCBI Taxonomy" id="2763117"/>
    <lineage>
        <taxon>Bacteria</taxon>
        <taxon>Pseudomonadati</taxon>
        <taxon>Pseudomonadota</taxon>
        <taxon>Alphaproteobacteria</taxon>
        <taxon>Hyphomicrobiales</taxon>
        <taxon>Boseaceae</taxon>
        <taxon>Bosea</taxon>
    </lineage>
</organism>
<dbReference type="CDD" id="cd12131">
    <property type="entry name" value="HGbI-like"/>
    <property type="match status" value="1"/>
</dbReference>
<dbReference type="GO" id="GO:0008941">
    <property type="term" value="F:nitric oxide dioxygenase NAD(P)H activity"/>
    <property type="evidence" value="ECO:0007669"/>
    <property type="project" value="TreeGrafter"/>
</dbReference>
<keyword evidence="3" id="KW-0479">Metal-binding</keyword>
<dbReference type="PRINTS" id="PR01907">
    <property type="entry name" value="WORMGLOBIN"/>
</dbReference>
<dbReference type="EMBL" id="QQTP01000009">
    <property type="protein sequence ID" value="RDJ22946.1"/>
    <property type="molecule type" value="Genomic_DNA"/>
</dbReference>
<sequence length="140" mass="14759">MTPEQIANVRDSFGKVAPIADQAAALFYGRLFEIAPETRALFKSDISEQGRKLMATLAVVVRGLDDLPALMPAVTRLAERHAGYGVEATHYVPVGAALLWTLEQGLGEGFTPEVKDAWTTAYGTLSGAMIAAGEAAAPVA</sequence>
<dbReference type="PANTHER" id="PTHR43396:SF3">
    <property type="entry name" value="FLAVOHEMOPROTEIN"/>
    <property type="match status" value="1"/>
</dbReference>
<dbReference type="GO" id="GO:0019825">
    <property type="term" value="F:oxygen binding"/>
    <property type="evidence" value="ECO:0007669"/>
    <property type="project" value="InterPro"/>
</dbReference>
<gene>
    <name evidence="7" type="ORF">DWE98_17415</name>
</gene>
<dbReference type="GO" id="GO:0020037">
    <property type="term" value="F:heme binding"/>
    <property type="evidence" value="ECO:0007669"/>
    <property type="project" value="InterPro"/>
</dbReference>
<dbReference type="Pfam" id="PF00042">
    <property type="entry name" value="Globin"/>
    <property type="match status" value="1"/>
</dbReference>
<evidence type="ECO:0000256" key="5">
    <source>
        <dbReference type="RuleBase" id="RU000356"/>
    </source>
</evidence>
<dbReference type="OrthoDB" id="3213438at2"/>
<dbReference type="InterPro" id="IPR000971">
    <property type="entry name" value="Globin"/>
</dbReference>
<keyword evidence="5" id="KW-0813">Transport</keyword>
<dbReference type="GO" id="GO:0046210">
    <property type="term" value="P:nitric oxide catabolic process"/>
    <property type="evidence" value="ECO:0007669"/>
    <property type="project" value="TreeGrafter"/>
</dbReference>
<dbReference type="Gene3D" id="1.10.490.10">
    <property type="entry name" value="Globins"/>
    <property type="match status" value="1"/>
</dbReference>
<dbReference type="SUPFAM" id="SSF46458">
    <property type="entry name" value="Globin-like"/>
    <property type="match status" value="1"/>
</dbReference>
<keyword evidence="1 5" id="KW-0349">Heme</keyword>
<evidence type="ECO:0000313" key="8">
    <source>
        <dbReference type="Proteomes" id="UP000255207"/>
    </source>
</evidence>
<dbReference type="InterPro" id="IPR012292">
    <property type="entry name" value="Globin/Proto"/>
</dbReference>
<name>A0A370L3F3_9HYPH</name>
<keyword evidence="2 5" id="KW-0561">Oxygen transport</keyword>
<reference evidence="8" key="1">
    <citation type="submission" date="2018-07" db="EMBL/GenBank/DDBJ databases">
        <authorList>
            <person name="Safronova V.I."/>
            <person name="Chirak E.R."/>
            <person name="Sazanova A.L."/>
        </authorList>
    </citation>
    <scope>NUCLEOTIDE SEQUENCE [LARGE SCALE GENOMIC DNA]</scope>
    <source>
        <strain evidence="8">RCAM04685</strain>
    </source>
</reference>
<evidence type="ECO:0000256" key="1">
    <source>
        <dbReference type="ARBA" id="ARBA00022617"/>
    </source>
</evidence>